<keyword evidence="9" id="KW-1185">Reference proteome</keyword>
<reference evidence="7 8" key="1">
    <citation type="submission" date="2017-03" db="EMBL/GenBank/DDBJ databases">
        <authorList>
            <person name="Afonso C.L."/>
            <person name="Miller P.J."/>
            <person name="Scott M.A."/>
            <person name="Spackman E."/>
            <person name="Goraichik I."/>
            <person name="Dimitrov K.M."/>
            <person name="Suarez D.L."/>
            <person name="Swayne D.E."/>
        </authorList>
    </citation>
    <scope>NUCLEOTIDE SEQUENCE [LARGE SCALE GENOMIC DNA]</scope>
    <source>
        <strain evidence="7 8">CECT 8367</strain>
    </source>
</reference>
<dbReference type="Pfam" id="PF00775">
    <property type="entry name" value="Dioxygenase_C"/>
    <property type="match status" value="1"/>
</dbReference>
<dbReference type="Proteomes" id="UP000193495">
    <property type="component" value="Unassembled WGS sequence"/>
</dbReference>
<dbReference type="InterPro" id="IPR012785">
    <property type="entry name" value="Protocat_dOase_b"/>
</dbReference>
<dbReference type="PANTHER" id="PTHR33711">
    <property type="entry name" value="DIOXYGENASE, PUTATIVE (AFU_ORTHOLOGUE AFUA_2G02910)-RELATED"/>
    <property type="match status" value="1"/>
</dbReference>
<evidence type="ECO:0000256" key="4">
    <source>
        <dbReference type="SAM" id="MobiDB-lite"/>
    </source>
</evidence>
<evidence type="ECO:0000259" key="5">
    <source>
        <dbReference type="PROSITE" id="PS00083"/>
    </source>
</evidence>
<dbReference type="GO" id="GO:0018578">
    <property type="term" value="F:protocatechuate 3,4-dioxygenase activity"/>
    <property type="evidence" value="ECO:0007669"/>
    <property type="project" value="UniProtKB-EC"/>
</dbReference>
<dbReference type="InterPro" id="IPR000627">
    <property type="entry name" value="Intradiol_dOase_C"/>
</dbReference>
<name>A0A1X7A651_9RHOB</name>
<dbReference type="GO" id="GO:0008199">
    <property type="term" value="F:ferric iron binding"/>
    <property type="evidence" value="ECO:0007669"/>
    <property type="project" value="InterPro"/>
</dbReference>
<dbReference type="AlphaFoldDB" id="A0A1X7A651"/>
<dbReference type="OrthoDB" id="9805815at2"/>
<evidence type="ECO:0000313" key="8">
    <source>
        <dbReference type="Proteomes" id="UP000193495"/>
    </source>
</evidence>
<sequence>MSAFQQKQAVTQTPGGHAAPGGGLYARDRAWHPAALTPPYKTSVARSPVRAPISFSTTLSEETGPVFTQDMLGPLDADLIHNYAKSPEGAIGPRIVVQGRVLDEDGRGVPHSLVEVWQANAGGRYRHKKEGYLAPLDPDFGGCGRCITDEFGNYEFRTIQPGPYPWPNGPNDWRPAHIHFSVFGRSWGQRLITQMYFDGDPMIWHCPIVGTIPSREGIESLVARLDMEATIPMDARVYRFDIVLRGRRQTLFENRMEGL</sequence>
<dbReference type="SUPFAM" id="SSF49482">
    <property type="entry name" value="Aromatic compound dioxygenase"/>
    <property type="match status" value="1"/>
</dbReference>
<feature type="domain" description="Intradiol ring-cleavage dioxygenases" evidence="5">
    <location>
        <begin position="97"/>
        <end position="125"/>
    </location>
</feature>
<dbReference type="PANTHER" id="PTHR33711:SF10">
    <property type="entry name" value="INTRADIOL RING-CLEAVAGE DIOXYGENASES DOMAIN-CONTAINING PROTEIN"/>
    <property type="match status" value="1"/>
</dbReference>
<dbReference type="Proteomes" id="UP000240624">
    <property type="component" value="Unassembled WGS sequence"/>
</dbReference>
<evidence type="ECO:0000313" key="7">
    <source>
        <dbReference type="EMBL" id="SLN71215.1"/>
    </source>
</evidence>
<dbReference type="EMBL" id="PYGB01000021">
    <property type="protein sequence ID" value="PSK80540.1"/>
    <property type="molecule type" value="Genomic_DNA"/>
</dbReference>
<dbReference type="EC" id="1.13.11.3" evidence="7"/>
<dbReference type="GO" id="GO:0019619">
    <property type="term" value="P:3,4-dihydroxybenzoate catabolic process"/>
    <property type="evidence" value="ECO:0007669"/>
    <property type="project" value="InterPro"/>
</dbReference>
<reference evidence="6 9" key="2">
    <citation type="submission" date="2018-03" db="EMBL/GenBank/DDBJ databases">
        <title>Genomic Encyclopedia of Archaeal and Bacterial Type Strains, Phase II (KMG-II): from individual species to whole genera.</title>
        <authorList>
            <person name="Goeker M."/>
        </authorList>
    </citation>
    <scope>NUCLEOTIDE SEQUENCE [LARGE SCALE GENOMIC DNA]</scope>
    <source>
        <strain evidence="6 9">DSM 29956</strain>
    </source>
</reference>
<organism evidence="7 8">
    <name type="scientific">Limimaricola soesokkakensis</name>
    <dbReference type="NCBI Taxonomy" id="1343159"/>
    <lineage>
        <taxon>Bacteria</taxon>
        <taxon>Pseudomonadati</taxon>
        <taxon>Pseudomonadota</taxon>
        <taxon>Alphaproteobacteria</taxon>
        <taxon>Rhodobacterales</taxon>
        <taxon>Paracoccaceae</taxon>
        <taxon>Limimaricola</taxon>
    </lineage>
</organism>
<dbReference type="InterPro" id="IPR015889">
    <property type="entry name" value="Intradiol_dOase_core"/>
</dbReference>
<proteinExistence type="inferred from homology"/>
<keyword evidence="3 7" id="KW-0560">Oxidoreductase</keyword>
<dbReference type="Pfam" id="PF12391">
    <property type="entry name" value="PCDO_beta_N"/>
    <property type="match status" value="1"/>
</dbReference>
<comment type="similarity">
    <text evidence="1">Belongs to the intradiol ring-cleavage dioxygenase family.</text>
</comment>
<dbReference type="PROSITE" id="PS00083">
    <property type="entry name" value="INTRADIOL_DIOXYGENAS"/>
    <property type="match status" value="1"/>
</dbReference>
<gene>
    <name evidence="7" type="primary">pcaH</name>
    <name evidence="6" type="ORF">CLV79_12115</name>
    <name evidence="7" type="ORF">LOS8367_03609</name>
</gene>
<evidence type="ECO:0000256" key="1">
    <source>
        <dbReference type="ARBA" id="ARBA00007825"/>
    </source>
</evidence>
<dbReference type="RefSeq" id="WP_085897901.1">
    <property type="nucleotide sequence ID" value="NZ_FWFY01000020.1"/>
</dbReference>
<dbReference type="NCBIfam" id="TIGR02422">
    <property type="entry name" value="protocat_beta"/>
    <property type="match status" value="1"/>
</dbReference>
<evidence type="ECO:0000313" key="9">
    <source>
        <dbReference type="Proteomes" id="UP000240624"/>
    </source>
</evidence>
<accession>A0A1X7A651</accession>
<dbReference type="Gene3D" id="2.60.130.10">
    <property type="entry name" value="Aromatic compound dioxygenase"/>
    <property type="match status" value="1"/>
</dbReference>
<feature type="compositionally biased region" description="Polar residues" evidence="4">
    <location>
        <begin position="1"/>
        <end position="14"/>
    </location>
</feature>
<evidence type="ECO:0000256" key="2">
    <source>
        <dbReference type="ARBA" id="ARBA00022964"/>
    </source>
</evidence>
<feature type="region of interest" description="Disordered" evidence="4">
    <location>
        <begin position="1"/>
        <end position="24"/>
    </location>
</feature>
<evidence type="ECO:0000313" key="6">
    <source>
        <dbReference type="EMBL" id="PSK80540.1"/>
    </source>
</evidence>
<protein>
    <submittedName>
        <fullName evidence="7">Protocatechuate 3,4-dioxygenase beta chain</fullName>
        <ecNumber evidence="7">1.13.11.3</ecNumber>
    </submittedName>
    <submittedName>
        <fullName evidence="6">Protocatechuate 3,4-dioxygenase beta subunit</fullName>
    </submittedName>
</protein>
<dbReference type="InterPro" id="IPR024756">
    <property type="entry name" value="PCDO_beta_N"/>
</dbReference>
<keyword evidence="2 7" id="KW-0223">Dioxygenase</keyword>
<evidence type="ECO:0000256" key="3">
    <source>
        <dbReference type="ARBA" id="ARBA00023002"/>
    </source>
</evidence>
<dbReference type="EMBL" id="FWFY01000020">
    <property type="protein sequence ID" value="SLN71215.1"/>
    <property type="molecule type" value="Genomic_DNA"/>
</dbReference>
<dbReference type="InterPro" id="IPR050770">
    <property type="entry name" value="Intradiol_RC_Dioxygenase"/>
</dbReference>